<feature type="transmembrane region" description="Helical" evidence="7">
    <location>
        <begin position="471"/>
        <end position="489"/>
    </location>
</feature>
<dbReference type="AlphaFoldDB" id="A0A8W8IRL1"/>
<keyword evidence="9" id="KW-1185">Reference proteome</keyword>
<evidence type="ECO:0000256" key="6">
    <source>
        <dbReference type="SAM" id="MobiDB-lite"/>
    </source>
</evidence>
<comment type="similarity">
    <text evidence="2">Belongs to the nucleobase:cation symporter-2 (NCS2) (TC 2.A.40) family.</text>
</comment>
<dbReference type="GO" id="GO:0016020">
    <property type="term" value="C:membrane"/>
    <property type="evidence" value="ECO:0007669"/>
    <property type="project" value="UniProtKB-SubCell"/>
</dbReference>
<dbReference type="Pfam" id="PF00860">
    <property type="entry name" value="Xan_ur_permease"/>
    <property type="match status" value="1"/>
</dbReference>
<evidence type="ECO:0000256" key="3">
    <source>
        <dbReference type="ARBA" id="ARBA00022692"/>
    </source>
</evidence>
<dbReference type="InterPro" id="IPR006043">
    <property type="entry name" value="NCS2"/>
</dbReference>
<dbReference type="PANTHER" id="PTHR11119">
    <property type="entry name" value="XANTHINE-URACIL / VITAMIN C PERMEASE FAMILY MEMBER"/>
    <property type="match status" value="1"/>
</dbReference>
<name>A0A8W8IRL1_MAGGI</name>
<proteinExistence type="inferred from homology"/>
<reference evidence="8" key="1">
    <citation type="submission" date="2022-08" db="UniProtKB">
        <authorList>
            <consortium name="EnsemblMetazoa"/>
        </authorList>
    </citation>
    <scope>IDENTIFICATION</scope>
    <source>
        <strain evidence="8">05x7-T-G4-1.051#20</strain>
    </source>
</reference>
<evidence type="ECO:0000256" key="2">
    <source>
        <dbReference type="ARBA" id="ARBA00008821"/>
    </source>
</evidence>
<feature type="transmembrane region" description="Helical" evidence="7">
    <location>
        <begin position="501"/>
        <end position="519"/>
    </location>
</feature>
<dbReference type="Proteomes" id="UP000005408">
    <property type="component" value="Unassembled WGS sequence"/>
</dbReference>
<protein>
    <recommendedName>
        <fullName evidence="10">Solute carrier family 23 member 2</fullName>
    </recommendedName>
</protein>
<evidence type="ECO:0000256" key="4">
    <source>
        <dbReference type="ARBA" id="ARBA00022989"/>
    </source>
</evidence>
<feature type="transmembrane region" description="Helical" evidence="7">
    <location>
        <begin position="222"/>
        <end position="243"/>
    </location>
</feature>
<feature type="transmembrane region" description="Helical" evidence="7">
    <location>
        <begin position="360"/>
        <end position="381"/>
    </location>
</feature>
<evidence type="ECO:0000256" key="1">
    <source>
        <dbReference type="ARBA" id="ARBA00004141"/>
    </source>
</evidence>
<sequence length="645" mass="70022">MSENIEIRENGNGVTNPGFHIDSEDEKKNNHRERKVSYKEEAENGGPGNDVTLDISEDNPDRLLYKTSETPPFHLLLFFSLQQMLMSISGTLAITLIASKVICAGEDEEFVAYMLSSALFSNGICTILMNVVGVRLPLFQGAYGGYIIPLLTLLEVDPNKCKIRPSLQDTAVNSTNASVVTSFNEELEMRNLILNNMQELQGCLITVGVIHALIGGTGLIGFLLRFIGPVTIVPTILLLGIYVVDPILDFCVPNWGIAFLVSAVGFILAFYLAKYNMLIPVWSPKGGCRIIKYPIHQVFAILISMIVGWIVSWIITAAGGFTDDKLDKGYKARSDSRLSGIDAADWFIFPYPGMHGAVSFSTPVFLGFLIATFLSILDSIGDYYACASMSRVPPPPQHAVNRGIMVEGIGTIISGAIGASQATTTYGGNIGAIGVTRVASTSVFVGCGVLYLVLGVFGKLSAVFISIPNPVLGGSLITMMGMFIGVTLSNLRPVSLTSTRNLAIIGTSIMIGLIIPEYIKKFGSDIDTGYADLNFSLKGLLGNPNFVCGVLSCLLDNTVPGTLEERGIAAWQSNDEEEASKTMAQNYEEGKEIYEIPLPNRIKQWHGWKYVPFMPDPKQKKRSRSLSGQWSRRKSLVAGVGNTGY</sequence>
<keyword evidence="4 7" id="KW-1133">Transmembrane helix</keyword>
<evidence type="ECO:0000313" key="9">
    <source>
        <dbReference type="Proteomes" id="UP000005408"/>
    </source>
</evidence>
<evidence type="ECO:0000256" key="5">
    <source>
        <dbReference type="ARBA" id="ARBA00023136"/>
    </source>
</evidence>
<keyword evidence="5 7" id="KW-0472">Membrane</keyword>
<evidence type="ECO:0000313" key="8">
    <source>
        <dbReference type="EnsemblMetazoa" id="G15353.2:cds"/>
    </source>
</evidence>
<feature type="transmembrane region" description="Helical" evidence="7">
    <location>
        <begin position="443"/>
        <end position="465"/>
    </location>
</feature>
<feature type="transmembrane region" description="Helical" evidence="7">
    <location>
        <begin position="73"/>
        <end position="98"/>
    </location>
</feature>
<feature type="transmembrane region" description="Helical" evidence="7">
    <location>
        <begin position="294"/>
        <end position="315"/>
    </location>
</feature>
<feature type="region of interest" description="Disordered" evidence="6">
    <location>
        <begin position="1"/>
        <end position="53"/>
    </location>
</feature>
<comment type="subcellular location">
    <subcellularLocation>
        <location evidence="1">Membrane</location>
        <topology evidence="1">Multi-pass membrane protein</topology>
    </subcellularLocation>
</comment>
<dbReference type="GO" id="GO:0022857">
    <property type="term" value="F:transmembrane transporter activity"/>
    <property type="evidence" value="ECO:0007669"/>
    <property type="project" value="InterPro"/>
</dbReference>
<feature type="transmembrane region" description="Helical" evidence="7">
    <location>
        <begin position="255"/>
        <end position="273"/>
    </location>
</feature>
<accession>A0A8W8IRL1</accession>
<organism evidence="8 9">
    <name type="scientific">Magallana gigas</name>
    <name type="common">Pacific oyster</name>
    <name type="synonym">Crassostrea gigas</name>
    <dbReference type="NCBI Taxonomy" id="29159"/>
    <lineage>
        <taxon>Eukaryota</taxon>
        <taxon>Metazoa</taxon>
        <taxon>Spiralia</taxon>
        <taxon>Lophotrochozoa</taxon>
        <taxon>Mollusca</taxon>
        <taxon>Bivalvia</taxon>
        <taxon>Autobranchia</taxon>
        <taxon>Pteriomorphia</taxon>
        <taxon>Ostreida</taxon>
        <taxon>Ostreoidea</taxon>
        <taxon>Ostreidae</taxon>
        <taxon>Magallana</taxon>
    </lineage>
</organism>
<keyword evidence="3 7" id="KW-0812">Transmembrane</keyword>
<evidence type="ECO:0008006" key="10">
    <source>
        <dbReference type="Google" id="ProtNLM"/>
    </source>
</evidence>
<dbReference type="EnsemblMetazoa" id="G15353.2">
    <property type="protein sequence ID" value="G15353.2:cds"/>
    <property type="gene ID" value="G15353"/>
</dbReference>
<feature type="transmembrane region" description="Helical" evidence="7">
    <location>
        <begin position="110"/>
        <end position="132"/>
    </location>
</feature>
<evidence type="ECO:0000256" key="7">
    <source>
        <dbReference type="SAM" id="Phobius"/>
    </source>
</evidence>